<dbReference type="EMBL" id="GBRH01263591">
    <property type="protein sequence ID" value="JAD34304.1"/>
    <property type="molecule type" value="Transcribed_RNA"/>
</dbReference>
<evidence type="ECO:0000313" key="2">
    <source>
        <dbReference type="EMBL" id="JAD34304.1"/>
    </source>
</evidence>
<accession>A0A0A8Z4I3</accession>
<protein>
    <submittedName>
        <fullName evidence="2">Uncharacterized protein</fullName>
    </submittedName>
</protein>
<proteinExistence type="predicted"/>
<evidence type="ECO:0000256" key="1">
    <source>
        <dbReference type="SAM" id="MobiDB-lite"/>
    </source>
</evidence>
<reference evidence="2" key="2">
    <citation type="journal article" date="2015" name="Data Brief">
        <title>Shoot transcriptome of the giant reed, Arundo donax.</title>
        <authorList>
            <person name="Barrero R.A."/>
            <person name="Guerrero F.D."/>
            <person name="Moolhuijzen P."/>
            <person name="Goolsby J.A."/>
            <person name="Tidwell J."/>
            <person name="Bellgard S.E."/>
            <person name="Bellgard M.I."/>
        </authorList>
    </citation>
    <scope>NUCLEOTIDE SEQUENCE</scope>
    <source>
        <tissue evidence="2">Shoot tissue taken approximately 20 cm above the soil surface</tissue>
    </source>
</reference>
<reference evidence="2" key="1">
    <citation type="submission" date="2014-09" db="EMBL/GenBank/DDBJ databases">
        <authorList>
            <person name="Magalhaes I.L.F."/>
            <person name="Oliveira U."/>
            <person name="Santos F.R."/>
            <person name="Vidigal T.H.D.A."/>
            <person name="Brescovit A.D."/>
            <person name="Santos A.J."/>
        </authorList>
    </citation>
    <scope>NUCLEOTIDE SEQUENCE</scope>
    <source>
        <tissue evidence="2">Shoot tissue taken approximately 20 cm above the soil surface</tissue>
    </source>
</reference>
<dbReference type="AlphaFoldDB" id="A0A0A8Z4I3"/>
<organism evidence="2">
    <name type="scientific">Arundo donax</name>
    <name type="common">Giant reed</name>
    <name type="synonym">Donax arundinaceus</name>
    <dbReference type="NCBI Taxonomy" id="35708"/>
    <lineage>
        <taxon>Eukaryota</taxon>
        <taxon>Viridiplantae</taxon>
        <taxon>Streptophyta</taxon>
        <taxon>Embryophyta</taxon>
        <taxon>Tracheophyta</taxon>
        <taxon>Spermatophyta</taxon>
        <taxon>Magnoliopsida</taxon>
        <taxon>Liliopsida</taxon>
        <taxon>Poales</taxon>
        <taxon>Poaceae</taxon>
        <taxon>PACMAD clade</taxon>
        <taxon>Arundinoideae</taxon>
        <taxon>Arundineae</taxon>
        <taxon>Arundo</taxon>
    </lineage>
</organism>
<feature type="region of interest" description="Disordered" evidence="1">
    <location>
        <begin position="1"/>
        <end position="20"/>
    </location>
</feature>
<sequence length="20" mass="2037">MGARASGGAARDGSDEEDER</sequence>
<name>A0A0A8Z4I3_ARUDO</name>
<feature type="compositionally biased region" description="Low complexity" evidence="1">
    <location>
        <begin position="1"/>
        <end position="11"/>
    </location>
</feature>